<gene>
    <name evidence="2" type="ORF">CLV37_112151</name>
</gene>
<organism evidence="2 3">
    <name type="scientific">Kineococcus rhizosphaerae</name>
    <dbReference type="NCBI Taxonomy" id="559628"/>
    <lineage>
        <taxon>Bacteria</taxon>
        <taxon>Bacillati</taxon>
        <taxon>Actinomycetota</taxon>
        <taxon>Actinomycetes</taxon>
        <taxon>Kineosporiales</taxon>
        <taxon>Kineosporiaceae</taxon>
        <taxon>Kineococcus</taxon>
    </lineage>
</organism>
<comment type="caution">
    <text evidence="2">The sequence shown here is derived from an EMBL/GenBank/DDBJ whole genome shotgun (WGS) entry which is preliminary data.</text>
</comment>
<keyword evidence="1" id="KW-0812">Transmembrane</keyword>
<feature type="transmembrane region" description="Helical" evidence="1">
    <location>
        <begin position="89"/>
        <end position="109"/>
    </location>
</feature>
<evidence type="ECO:0000313" key="3">
    <source>
        <dbReference type="Proteomes" id="UP000238083"/>
    </source>
</evidence>
<dbReference type="EMBL" id="PVZF01000012">
    <property type="protein sequence ID" value="PRY11852.1"/>
    <property type="molecule type" value="Genomic_DNA"/>
</dbReference>
<evidence type="ECO:0000256" key="1">
    <source>
        <dbReference type="SAM" id="Phobius"/>
    </source>
</evidence>
<dbReference type="RefSeq" id="WP_106214172.1">
    <property type="nucleotide sequence ID" value="NZ_PVZF01000012.1"/>
</dbReference>
<feature type="transmembrane region" description="Helical" evidence="1">
    <location>
        <begin position="50"/>
        <end position="77"/>
    </location>
</feature>
<feature type="transmembrane region" description="Helical" evidence="1">
    <location>
        <begin position="12"/>
        <end position="38"/>
    </location>
</feature>
<protein>
    <submittedName>
        <fullName evidence="2">Uncharacterized protein</fullName>
    </submittedName>
</protein>
<accession>A0A2T0QZC6</accession>
<keyword evidence="1" id="KW-0472">Membrane</keyword>
<feature type="transmembrane region" description="Helical" evidence="1">
    <location>
        <begin position="115"/>
        <end position="137"/>
    </location>
</feature>
<sequence>MTSRQLLPEEVGVTVLGRLLLVGLGAGGLVGGATGAVLGSGAPFGHWDAVFVYAGVLVGLLAGVLTQSVTALVVHVVHRRVQWETVLRTALLPPLVGSGALVLAVGSALPPDLAFAGAVAAVSLAAAVSLGTVRWCLSPYLLPDW</sequence>
<proteinExistence type="predicted"/>
<reference evidence="2 3" key="1">
    <citation type="submission" date="2018-03" db="EMBL/GenBank/DDBJ databases">
        <title>Genomic Encyclopedia of Archaeal and Bacterial Type Strains, Phase II (KMG-II): from individual species to whole genera.</title>
        <authorList>
            <person name="Goeker M."/>
        </authorList>
    </citation>
    <scope>NUCLEOTIDE SEQUENCE [LARGE SCALE GENOMIC DNA]</scope>
    <source>
        <strain evidence="2 3">DSM 19711</strain>
    </source>
</reference>
<name>A0A2T0QZC6_9ACTN</name>
<evidence type="ECO:0000313" key="2">
    <source>
        <dbReference type="EMBL" id="PRY11852.1"/>
    </source>
</evidence>
<dbReference type="AlphaFoldDB" id="A0A2T0QZC6"/>
<keyword evidence="1" id="KW-1133">Transmembrane helix</keyword>
<keyword evidence="3" id="KW-1185">Reference proteome</keyword>
<dbReference type="Proteomes" id="UP000238083">
    <property type="component" value="Unassembled WGS sequence"/>
</dbReference>